<dbReference type="EMBL" id="JARQTW010000002">
    <property type="protein sequence ID" value="MDG2949232.1"/>
    <property type="molecule type" value="Genomic_DNA"/>
</dbReference>
<accession>A0AAW6Q7E0</accession>
<dbReference type="Pfam" id="PF10833">
    <property type="entry name" value="DUF2572"/>
    <property type="match status" value="1"/>
</dbReference>
<dbReference type="Proteomes" id="UP001214976">
    <property type="component" value="Unassembled WGS sequence"/>
</dbReference>
<comment type="caution">
    <text evidence="1">The sequence shown here is derived from an EMBL/GenBank/DDBJ whole genome shotgun (WGS) entry which is preliminary data.</text>
</comment>
<evidence type="ECO:0000313" key="2">
    <source>
        <dbReference type="Proteomes" id="UP001214976"/>
    </source>
</evidence>
<proteinExistence type="predicted"/>
<dbReference type="InterPro" id="IPR022543">
    <property type="entry name" value="DUF2572"/>
</dbReference>
<dbReference type="RefSeq" id="WP_317476528.1">
    <property type="nucleotide sequence ID" value="NZ_JARQTW010000002.1"/>
</dbReference>
<name>A0AAW6Q7E0_9PAST</name>
<organism evidence="1 2">
    <name type="scientific">Exercitatus varius</name>
    <dbReference type="NCBI Taxonomy" id="67857"/>
    <lineage>
        <taxon>Bacteria</taxon>
        <taxon>Pseudomonadati</taxon>
        <taxon>Pseudomonadota</taxon>
        <taxon>Gammaproteobacteria</taxon>
        <taxon>Pasteurellales</taxon>
        <taxon>Pasteurellaceae</taxon>
        <taxon>Exercitatus</taxon>
    </lineage>
</organism>
<reference evidence="1" key="1">
    <citation type="submission" date="2023-03" db="EMBL/GenBank/DDBJ databases">
        <title>Classification of Bisgaard taxon 6 and taxon 10 as Exercitatus varius gen. nov., spec. nov.</title>
        <authorList>
            <person name="Christensen H."/>
        </authorList>
    </citation>
    <scope>NUCLEOTIDE SEQUENCE</scope>
    <source>
        <strain evidence="1">86116</strain>
    </source>
</reference>
<dbReference type="AlphaFoldDB" id="A0AAW6Q7E0"/>
<sequence length="228" mass="26146">MAMIRLRYQGMMTLALLVLLSSMLLIFMLFDDDVLRSHSSLTLQRQIYVAHNIDLQQLSQRQKATACAEIPLDSAVTVTRIAFEQPQFADSNRHYIWCRRQALFKQSPKKGINEGQFNRMIHAESLSLFRDKFEPPDKLPQDKSDHLYWLDNTKTEWTIEGDIYGIIIAEGDLHLSGKGIIRGAVISGGAISTDETVSIVYRKATVTNLVQLYSQWQRAEKSWHDFTP</sequence>
<evidence type="ECO:0000313" key="1">
    <source>
        <dbReference type="EMBL" id="MDG2949232.1"/>
    </source>
</evidence>
<protein>
    <submittedName>
        <fullName evidence="1">DUF2572 family protein</fullName>
    </submittedName>
</protein>
<gene>
    <name evidence="1" type="ORF">P7M15_01650</name>
</gene>